<keyword evidence="3" id="KW-0472">Membrane</keyword>
<accession>A0A9D1LH96</accession>
<dbReference type="CDD" id="cd00004">
    <property type="entry name" value="Sortase"/>
    <property type="match status" value="1"/>
</dbReference>
<feature type="active site" description="Acyl-thioester intermediate" evidence="2">
    <location>
        <position position="190"/>
    </location>
</feature>
<evidence type="ECO:0000313" key="5">
    <source>
        <dbReference type="Proteomes" id="UP000824074"/>
    </source>
</evidence>
<reference evidence="4" key="2">
    <citation type="journal article" date="2021" name="PeerJ">
        <title>Extensive microbial diversity within the chicken gut microbiome revealed by metagenomics and culture.</title>
        <authorList>
            <person name="Gilroy R."/>
            <person name="Ravi A."/>
            <person name="Getino M."/>
            <person name="Pursley I."/>
            <person name="Horton D.L."/>
            <person name="Alikhan N.F."/>
            <person name="Baker D."/>
            <person name="Gharbi K."/>
            <person name="Hall N."/>
            <person name="Watson M."/>
            <person name="Adriaenssens E.M."/>
            <person name="Foster-Nyarko E."/>
            <person name="Jarju S."/>
            <person name="Secka A."/>
            <person name="Antonio M."/>
            <person name="Oren A."/>
            <person name="Chaudhuri R.R."/>
            <person name="La Ragione R."/>
            <person name="Hildebrand F."/>
            <person name="Pallen M.J."/>
        </authorList>
    </citation>
    <scope>NUCLEOTIDE SEQUENCE</scope>
    <source>
        <strain evidence="4">CHK193-30670</strain>
    </source>
</reference>
<dbReference type="Pfam" id="PF04203">
    <property type="entry name" value="Sortase"/>
    <property type="match status" value="1"/>
</dbReference>
<dbReference type="InterPro" id="IPR023365">
    <property type="entry name" value="Sortase_dom-sf"/>
</dbReference>
<evidence type="ECO:0000256" key="3">
    <source>
        <dbReference type="SAM" id="Phobius"/>
    </source>
</evidence>
<comment type="caution">
    <text evidence="4">The sequence shown here is derived from an EMBL/GenBank/DDBJ whole genome shotgun (WGS) entry which is preliminary data.</text>
</comment>
<proteinExistence type="predicted"/>
<feature type="transmembrane region" description="Helical" evidence="3">
    <location>
        <begin position="12"/>
        <end position="34"/>
    </location>
</feature>
<dbReference type="Gene3D" id="2.40.260.10">
    <property type="entry name" value="Sortase"/>
    <property type="match status" value="1"/>
</dbReference>
<evidence type="ECO:0000313" key="4">
    <source>
        <dbReference type="EMBL" id="HIU39714.1"/>
    </source>
</evidence>
<protein>
    <submittedName>
        <fullName evidence="4">Sortase</fullName>
    </submittedName>
</protein>
<name>A0A9D1LH96_9FIRM</name>
<dbReference type="AlphaFoldDB" id="A0A9D1LH96"/>
<keyword evidence="1" id="KW-0378">Hydrolase</keyword>
<organism evidence="4 5">
    <name type="scientific">Candidatus Aphodocola excrementigallinarum</name>
    <dbReference type="NCBI Taxonomy" id="2840670"/>
    <lineage>
        <taxon>Bacteria</taxon>
        <taxon>Bacillati</taxon>
        <taxon>Bacillota</taxon>
        <taxon>Bacilli</taxon>
        <taxon>Candidatus Aphodocola</taxon>
    </lineage>
</organism>
<dbReference type="Proteomes" id="UP000824074">
    <property type="component" value="Unassembled WGS sequence"/>
</dbReference>
<reference evidence="4" key="1">
    <citation type="submission" date="2020-10" db="EMBL/GenBank/DDBJ databases">
        <authorList>
            <person name="Gilroy R."/>
        </authorList>
    </citation>
    <scope>NUCLEOTIDE SEQUENCE</scope>
    <source>
        <strain evidence="4">CHK193-30670</strain>
    </source>
</reference>
<keyword evidence="3" id="KW-0812">Transmembrane</keyword>
<dbReference type="GO" id="GO:0016787">
    <property type="term" value="F:hydrolase activity"/>
    <property type="evidence" value="ECO:0007669"/>
    <property type="project" value="UniProtKB-KW"/>
</dbReference>
<sequence>MKKMFSKINKEKVFNVLILLVVIGLYIAVALLIYTNFRERKRQEISNGIIDKIDDVIEENENNPVTEATVSYGGFKYTVLGKLRIRKINIYEPILKENTASAYNTALVKMSGPDLNENGNVAIGGHNFMRGNYFIKINRLRKNDVVTVTDLTGRSVDYYVYEYGIRSADDASYLAQPDNENEKIVTLVTCTKGGKERYVVKARAK</sequence>
<dbReference type="SUPFAM" id="SSF63817">
    <property type="entry name" value="Sortase"/>
    <property type="match status" value="1"/>
</dbReference>
<keyword evidence="3" id="KW-1133">Transmembrane helix</keyword>
<dbReference type="EMBL" id="DVMT01000003">
    <property type="protein sequence ID" value="HIU39714.1"/>
    <property type="molecule type" value="Genomic_DNA"/>
</dbReference>
<evidence type="ECO:0000256" key="2">
    <source>
        <dbReference type="PIRSR" id="PIRSR605754-1"/>
    </source>
</evidence>
<dbReference type="InterPro" id="IPR005754">
    <property type="entry name" value="Sortase"/>
</dbReference>
<gene>
    <name evidence="4" type="ORF">IAB68_00220</name>
</gene>
<feature type="active site" description="Proton donor/acceptor" evidence="2">
    <location>
        <position position="126"/>
    </location>
</feature>
<evidence type="ECO:0000256" key="1">
    <source>
        <dbReference type="ARBA" id="ARBA00022801"/>
    </source>
</evidence>